<dbReference type="Proteomes" id="UP001054945">
    <property type="component" value="Unassembled WGS sequence"/>
</dbReference>
<dbReference type="AlphaFoldDB" id="A0AAV4QXP2"/>
<evidence type="ECO:0000256" key="1">
    <source>
        <dbReference type="SAM" id="MobiDB-lite"/>
    </source>
</evidence>
<protein>
    <submittedName>
        <fullName evidence="2">Uncharacterized protein</fullName>
    </submittedName>
</protein>
<name>A0AAV4QXP2_CAEEX</name>
<reference evidence="2 3" key="1">
    <citation type="submission" date="2021-06" db="EMBL/GenBank/DDBJ databases">
        <title>Caerostris extrusa draft genome.</title>
        <authorList>
            <person name="Kono N."/>
            <person name="Arakawa K."/>
        </authorList>
    </citation>
    <scope>NUCLEOTIDE SEQUENCE [LARGE SCALE GENOMIC DNA]</scope>
</reference>
<gene>
    <name evidence="2" type="ORF">CEXT_77021</name>
</gene>
<accession>A0AAV4QXP2</accession>
<sequence>MSGVSVDPTLPEAASSEEPMVRSPRQPIGQTILCIICQTTWRHANRMTAYRIAPLQTGAYLGDGFAISEWVFVSLQSVFDLDLMKLV</sequence>
<evidence type="ECO:0000313" key="3">
    <source>
        <dbReference type="Proteomes" id="UP001054945"/>
    </source>
</evidence>
<evidence type="ECO:0000313" key="2">
    <source>
        <dbReference type="EMBL" id="GIY12851.1"/>
    </source>
</evidence>
<comment type="caution">
    <text evidence="2">The sequence shown here is derived from an EMBL/GenBank/DDBJ whole genome shotgun (WGS) entry which is preliminary data.</text>
</comment>
<keyword evidence="3" id="KW-1185">Reference proteome</keyword>
<dbReference type="EMBL" id="BPLR01006858">
    <property type="protein sequence ID" value="GIY12851.1"/>
    <property type="molecule type" value="Genomic_DNA"/>
</dbReference>
<organism evidence="2 3">
    <name type="scientific">Caerostris extrusa</name>
    <name type="common">Bark spider</name>
    <name type="synonym">Caerostris bankana</name>
    <dbReference type="NCBI Taxonomy" id="172846"/>
    <lineage>
        <taxon>Eukaryota</taxon>
        <taxon>Metazoa</taxon>
        <taxon>Ecdysozoa</taxon>
        <taxon>Arthropoda</taxon>
        <taxon>Chelicerata</taxon>
        <taxon>Arachnida</taxon>
        <taxon>Araneae</taxon>
        <taxon>Araneomorphae</taxon>
        <taxon>Entelegynae</taxon>
        <taxon>Araneoidea</taxon>
        <taxon>Araneidae</taxon>
        <taxon>Caerostris</taxon>
    </lineage>
</organism>
<proteinExistence type="predicted"/>
<feature type="region of interest" description="Disordered" evidence="1">
    <location>
        <begin position="1"/>
        <end position="24"/>
    </location>
</feature>